<protein>
    <submittedName>
        <fullName evidence="2">Uncharacterized protein</fullName>
    </submittedName>
</protein>
<evidence type="ECO:0000256" key="1">
    <source>
        <dbReference type="SAM" id="SignalP"/>
    </source>
</evidence>
<proteinExistence type="predicted"/>
<keyword evidence="3" id="KW-1185">Reference proteome</keyword>
<reference evidence="2 3" key="1">
    <citation type="submission" date="2019-01" db="EMBL/GenBank/DDBJ databases">
        <authorList>
            <person name="Ferrante I. M."/>
        </authorList>
    </citation>
    <scope>NUCLEOTIDE SEQUENCE [LARGE SCALE GENOMIC DNA]</scope>
    <source>
        <strain evidence="2 3">B856</strain>
    </source>
</reference>
<dbReference type="Proteomes" id="UP000291116">
    <property type="component" value="Unassembled WGS sequence"/>
</dbReference>
<feature type="chain" id="PRO_5019308415" evidence="1">
    <location>
        <begin position="28"/>
        <end position="187"/>
    </location>
</feature>
<evidence type="ECO:0000313" key="2">
    <source>
        <dbReference type="EMBL" id="VEU42134.1"/>
    </source>
</evidence>
<dbReference type="OrthoDB" id="46433at2759"/>
<accession>A0A448ZJB7</accession>
<dbReference type="EMBL" id="CAACVS010000417">
    <property type="protein sequence ID" value="VEU42134.1"/>
    <property type="molecule type" value="Genomic_DNA"/>
</dbReference>
<dbReference type="AlphaFoldDB" id="A0A448ZJB7"/>
<keyword evidence="1" id="KW-0732">Signal</keyword>
<name>A0A448ZJB7_9STRA</name>
<feature type="signal peptide" evidence="1">
    <location>
        <begin position="1"/>
        <end position="27"/>
    </location>
</feature>
<sequence length="187" mass="20238">MKSASSILVWSFCLVLALGLFPSESWALTKGAAGGAEQTTQGEGDAEILALMADAQKLKDAAPEVSTDDALSISKLLQQLREDKNTQALVKNLKEEGIANDPALKEYLEKADQKELVMGLSQLLDELKATEVLFQNPAGAVEEMHKAGMIPSENLKTYRENPAQLEQDLRGALHFSFVSFALTAGFL</sequence>
<evidence type="ECO:0000313" key="3">
    <source>
        <dbReference type="Proteomes" id="UP000291116"/>
    </source>
</evidence>
<gene>
    <name evidence="2" type="ORF">PSNMU_V1.4_AUG-EV-PASAV3_0090930</name>
</gene>
<organism evidence="2 3">
    <name type="scientific">Pseudo-nitzschia multistriata</name>
    <dbReference type="NCBI Taxonomy" id="183589"/>
    <lineage>
        <taxon>Eukaryota</taxon>
        <taxon>Sar</taxon>
        <taxon>Stramenopiles</taxon>
        <taxon>Ochrophyta</taxon>
        <taxon>Bacillariophyta</taxon>
        <taxon>Bacillariophyceae</taxon>
        <taxon>Bacillariophycidae</taxon>
        <taxon>Bacillariales</taxon>
        <taxon>Bacillariaceae</taxon>
        <taxon>Pseudo-nitzschia</taxon>
    </lineage>
</organism>